<dbReference type="EMBL" id="VIKS01000003">
    <property type="protein sequence ID" value="TQV89002.1"/>
    <property type="molecule type" value="Genomic_DNA"/>
</dbReference>
<dbReference type="Gene3D" id="3.30.2310.10">
    <property type="entry name" value="YaeB-like"/>
    <property type="match status" value="1"/>
</dbReference>
<dbReference type="InterPro" id="IPR036413">
    <property type="entry name" value="YaeB-like_sf"/>
</dbReference>
<sequence length="235" mass="26598">MNFSFSPIGVVHSPYKQKFAIPRQPGLVSEANGLIEMLPPCDKIEAFEGIEEFSHLWLLFIFHETMEKGWSNQVRPPRLGGNIKKGIFSTRTTFRPNPIGMSVVEFKGIRKENKKLFLELSGLDLLDQTPIIDIKPYLPYADSITGASGGFAPAKPEADMEVIFESTALKQCESFLGQYPDLITFISAVLKQDPRPGYKKKSEEEREYAVYLYDLNIRWKVIGNTNVVTTVEKKC</sequence>
<keyword evidence="4" id="KW-0489">Methyltransferase</keyword>
<dbReference type="Gene3D" id="2.40.30.70">
    <property type="entry name" value="YaeB-like"/>
    <property type="match status" value="1"/>
</dbReference>
<dbReference type="InterPro" id="IPR041369">
    <property type="entry name" value="TrmO_C"/>
</dbReference>
<dbReference type="Pfam" id="PF18389">
    <property type="entry name" value="TrmO_C"/>
    <property type="match status" value="1"/>
</dbReference>
<dbReference type="GO" id="GO:0089715">
    <property type="term" value="F:tRNA (L-threonylcarbamoyladenosine(37)-C2) methyltransferase activity"/>
    <property type="evidence" value="ECO:0007669"/>
    <property type="project" value="TreeGrafter"/>
</dbReference>
<dbReference type="InterPro" id="IPR036414">
    <property type="entry name" value="YaeB_N_sf"/>
</dbReference>
<dbReference type="InterPro" id="IPR023370">
    <property type="entry name" value="TrmO-like_N"/>
</dbReference>
<keyword evidence="5" id="KW-1185">Reference proteome</keyword>
<dbReference type="SUPFAM" id="SSF118196">
    <property type="entry name" value="YaeB-like"/>
    <property type="match status" value="1"/>
</dbReference>
<evidence type="ECO:0000256" key="1">
    <source>
        <dbReference type="ARBA" id="ARBA00022691"/>
    </source>
</evidence>
<accession>A0A545UHQ6</accession>
<keyword evidence="4" id="KW-0808">Transferase</keyword>
<dbReference type="Proteomes" id="UP000315439">
    <property type="component" value="Unassembled WGS sequence"/>
</dbReference>
<evidence type="ECO:0000313" key="4">
    <source>
        <dbReference type="EMBL" id="TQV89002.1"/>
    </source>
</evidence>
<dbReference type="AlphaFoldDB" id="A0A545UHQ6"/>
<dbReference type="InterPro" id="IPR040372">
    <property type="entry name" value="YaeB-like"/>
</dbReference>
<proteinExistence type="inferred from homology"/>
<dbReference type="CDD" id="cd09281">
    <property type="entry name" value="UPF0066"/>
    <property type="match status" value="1"/>
</dbReference>
<protein>
    <submittedName>
        <fullName evidence="4">tRNA (N6-threonylcarbamoyladenosine(37)-N6)-methyltransferase TrmO</fullName>
    </submittedName>
</protein>
<gene>
    <name evidence="4" type="primary">tsaA</name>
    <name evidence="4" type="ORF">FLL46_05590</name>
</gene>
<keyword evidence="1" id="KW-0949">S-adenosyl-L-methionine</keyword>
<dbReference type="RefSeq" id="WP_142892487.1">
    <property type="nucleotide sequence ID" value="NZ_ML660161.1"/>
</dbReference>
<dbReference type="NCBIfam" id="TIGR00104">
    <property type="entry name" value="tRNA_TsaA"/>
    <property type="match status" value="1"/>
</dbReference>
<dbReference type="PROSITE" id="PS51668">
    <property type="entry name" value="TSAA_2"/>
    <property type="match status" value="1"/>
</dbReference>
<dbReference type="PANTHER" id="PTHR12818">
    <property type="entry name" value="TRNA (ADENINE(37)-N6)-METHYLTRANSFERASE"/>
    <property type="match status" value="1"/>
</dbReference>
<dbReference type="PANTHER" id="PTHR12818:SF0">
    <property type="entry name" value="TRNA (ADENINE(37)-N6)-METHYLTRANSFERASE"/>
    <property type="match status" value="1"/>
</dbReference>
<dbReference type="FunFam" id="2.40.30.70:FF:000001">
    <property type="entry name" value="tRNA (N6-threonylcarbamoyladenosine(37)-N6)-methyltransferase TrmO"/>
    <property type="match status" value="1"/>
</dbReference>
<comment type="caution">
    <text evidence="4">The sequence shown here is derived from an EMBL/GenBank/DDBJ whole genome shotgun (WGS) entry which is preliminary data.</text>
</comment>
<dbReference type="Pfam" id="PF01980">
    <property type="entry name" value="TrmO_N"/>
    <property type="match status" value="1"/>
</dbReference>
<evidence type="ECO:0000259" key="3">
    <source>
        <dbReference type="PROSITE" id="PS51668"/>
    </source>
</evidence>
<name>A0A545UHQ6_9GAMM</name>
<reference evidence="4 5" key="1">
    <citation type="submission" date="2019-07" db="EMBL/GenBank/DDBJ databases">
        <title>Draft genome for Aliikangiella sp. M105.</title>
        <authorList>
            <person name="Wang G."/>
        </authorList>
    </citation>
    <scope>NUCLEOTIDE SEQUENCE [LARGE SCALE GENOMIC DNA]</scope>
    <source>
        <strain evidence="4 5">M105</strain>
    </source>
</reference>
<organism evidence="4 5">
    <name type="scientific">Aliikangiella coralliicola</name>
    <dbReference type="NCBI Taxonomy" id="2592383"/>
    <lineage>
        <taxon>Bacteria</taxon>
        <taxon>Pseudomonadati</taxon>
        <taxon>Pseudomonadota</taxon>
        <taxon>Gammaproteobacteria</taxon>
        <taxon>Oceanospirillales</taxon>
        <taxon>Pleioneaceae</taxon>
        <taxon>Aliikangiella</taxon>
    </lineage>
</organism>
<dbReference type="OrthoDB" id="9804309at2"/>
<feature type="domain" description="TsaA-like" evidence="3">
    <location>
        <begin position="5"/>
        <end position="146"/>
    </location>
</feature>
<evidence type="ECO:0000313" key="5">
    <source>
        <dbReference type="Proteomes" id="UP000315439"/>
    </source>
</evidence>
<dbReference type="GO" id="GO:0032259">
    <property type="term" value="P:methylation"/>
    <property type="evidence" value="ECO:0007669"/>
    <property type="project" value="UniProtKB-KW"/>
</dbReference>
<comment type="similarity">
    <text evidence="2">Belongs to the tRNA methyltransferase O family.</text>
</comment>
<evidence type="ECO:0000256" key="2">
    <source>
        <dbReference type="ARBA" id="ARBA00033753"/>
    </source>
</evidence>